<feature type="domain" description="ABC transporter" evidence="4">
    <location>
        <begin position="4"/>
        <end position="214"/>
    </location>
</feature>
<evidence type="ECO:0000256" key="3">
    <source>
        <dbReference type="SAM" id="MobiDB-lite"/>
    </source>
</evidence>
<proteinExistence type="predicted"/>
<dbReference type="OrthoDB" id="9762369at2"/>
<keyword evidence="1" id="KW-0547">Nucleotide-binding</keyword>
<dbReference type="GO" id="GO:0005524">
    <property type="term" value="F:ATP binding"/>
    <property type="evidence" value="ECO:0007669"/>
    <property type="project" value="UniProtKB-KW"/>
</dbReference>
<dbReference type="AlphaFoldDB" id="A0A089HVT1"/>
<dbReference type="PANTHER" id="PTHR42855">
    <property type="entry name" value="ABC TRANSPORTER ATP-BINDING SUBUNIT"/>
    <property type="match status" value="1"/>
</dbReference>
<sequence>MSLIKVTNLTFAYDGSYDNIFENVSFQIDTNWKLGFTGRNGRGKTTFLNLLLGKYEYSGTISAGVSFEYFPFHVQHKENNTVDVVADIYPDFEHWRLLRELSLLKVSEDVLYQPFESLSSGEQTKVLLAALFLKENRFLLIDEPTNHLDLHARKLVSDYLNHKSGFILVSHDRSFLDNCVDHILSINKTNIEIQKGSFSDWWENKQQQDNMEMAENEKLRKDIKRLSEAAKRTSNWSHEVEKTKNGTRNSGSKVDKGYIGHKAAKMMKRSKSIEQRQQSAIEERSQLLNNVESSESLKISQLAYHKQQLVELDRVSIHYGEKKVCRDVSFTVEQGDRIALSGPNGSGKSSLLKLICGEEIPYSGALRIGSQLKISYVSQDTSHLRGNLSEFAKNSGIDESLFKSILRKLDFSRLQFEKNIASFSGGQKKKVLIAKSLCERVHLHVWDEPLNFVDVISRMQIEELLLEHSPTILFVEHDSEFCKHIATKIVELKEINHF</sequence>
<feature type="domain" description="ABC transporter" evidence="4">
    <location>
        <begin position="310"/>
        <end position="498"/>
    </location>
</feature>
<dbReference type="InterPro" id="IPR051309">
    <property type="entry name" value="ABCF_ATPase"/>
</dbReference>
<evidence type="ECO:0000256" key="2">
    <source>
        <dbReference type="ARBA" id="ARBA00022840"/>
    </source>
</evidence>
<gene>
    <name evidence="5" type="ORF">PDUR_22910</name>
</gene>
<dbReference type="PANTHER" id="PTHR42855:SF2">
    <property type="entry name" value="DRUG RESISTANCE ABC TRANSPORTER,ATP-BINDING PROTEIN"/>
    <property type="match status" value="1"/>
</dbReference>
<reference evidence="5 6" key="1">
    <citation type="submission" date="2014-08" db="EMBL/GenBank/DDBJ databases">
        <title>Comparative genomics of the Paenibacillus odorifer group.</title>
        <authorList>
            <person name="den Bakker H.C."/>
            <person name="Tsai Y.-C."/>
            <person name="Martin N."/>
            <person name="Korlach J."/>
            <person name="Wiedmann M."/>
        </authorList>
    </citation>
    <scope>NUCLEOTIDE SEQUENCE [LARGE SCALE GENOMIC DNA]</scope>
    <source>
        <strain evidence="5 6">DSM 1735</strain>
    </source>
</reference>
<dbReference type="PROSITE" id="PS00211">
    <property type="entry name" value="ABC_TRANSPORTER_1"/>
    <property type="match status" value="2"/>
</dbReference>
<evidence type="ECO:0000259" key="4">
    <source>
        <dbReference type="PROSITE" id="PS50893"/>
    </source>
</evidence>
<dbReference type="RefSeq" id="WP_042208204.1">
    <property type="nucleotide sequence ID" value="NZ_CP009288.1"/>
</dbReference>
<dbReference type="InterPro" id="IPR027417">
    <property type="entry name" value="P-loop_NTPase"/>
</dbReference>
<dbReference type="Pfam" id="PF00005">
    <property type="entry name" value="ABC_tran"/>
    <property type="match status" value="2"/>
</dbReference>
<dbReference type="NCBIfam" id="NF000355">
    <property type="entry name" value="ribo_prot_ABC_F"/>
    <property type="match status" value="1"/>
</dbReference>
<dbReference type="SUPFAM" id="SSF52540">
    <property type="entry name" value="P-loop containing nucleoside triphosphate hydrolases"/>
    <property type="match status" value="2"/>
</dbReference>
<dbReference type="InterPro" id="IPR003439">
    <property type="entry name" value="ABC_transporter-like_ATP-bd"/>
</dbReference>
<evidence type="ECO:0000313" key="5">
    <source>
        <dbReference type="EMBL" id="AIQ14433.1"/>
    </source>
</evidence>
<dbReference type="GO" id="GO:0016887">
    <property type="term" value="F:ATP hydrolysis activity"/>
    <property type="evidence" value="ECO:0007669"/>
    <property type="project" value="InterPro"/>
</dbReference>
<dbReference type="Proteomes" id="UP000029409">
    <property type="component" value="Chromosome"/>
</dbReference>
<dbReference type="SMART" id="SM00382">
    <property type="entry name" value="AAA"/>
    <property type="match status" value="2"/>
</dbReference>
<dbReference type="STRING" id="44251.PDUR_22910"/>
<keyword evidence="6" id="KW-1185">Reference proteome</keyword>
<evidence type="ECO:0000313" key="6">
    <source>
        <dbReference type="Proteomes" id="UP000029409"/>
    </source>
</evidence>
<dbReference type="Gene3D" id="3.40.50.300">
    <property type="entry name" value="P-loop containing nucleotide triphosphate hydrolases"/>
    <property type="match status" value="2"/>
</dbReference>
<dbReference type="NCBIfam" id="NF000167">
    <property type="entry name" value="ABCF_Lsa_all"/>
    <property type="match status" value="1"/>
</dbReference>
<accession>A0A089HVT1</accession>
<feature type="region of interest" description="Disordered" evidence="3">
    <location>
        <begin position="234"/>
        <end position="256"/>
    </location>
</feature>
<name>A0A089HVT1_PAEDU</name>
<dbReference type="EMBL" id="CP009288">
    <property type="protein sequence ID" value="AIQ14433.1"/>
    <property type="molecule type" value="Genomic_DNA"/>
</dbReference>
<protein>
    <submittedName>
        <fullName evidence="5">Glycosyl transferase family 1</fullName>
    </submittedName>
</protein>
<dbReference type="InterPro" id="IPR017871">
    <property type="entry name" value="ABC_transporter-like_CS"/>
</dbReference>
<keyword evidence="5" id="KW-0808">Transferase</keyword>
<dbReference type="GO" id="GO:0016740">
    <property type="term" value="F:transferase activity"/>
    <property type="evidence" value="ECO:0007669"/>
    <property type="project" value="UniProtKB-KW"/>
</dbReference>
<dbReference type="KEGG" id="pdu:PDUR_22910"/>
<organism evidence="5 6">
    <name type="scientific">Paenibacillus durus</name>
    <name type="common">Paenibacillus azotofixans</name>
    <dbReference type="NCBI Taxonomy" id="44251"/>
    <lineage>
        <taxon>Bacteria</taxon>
        <taxon>Bacillati</taxon>
        <taxon>Bacillota</taxon>
        <taxon>Bacilli</taxon>
        <taxon>Bacillales</taxon>
        <taxon>Paenibacillaceae</taxon>
        <taxon>Paenibacillus</taxon>
    </lineage>
</organism>
<dbReference type="CDD" id="cd03221">
    <property type="entry name" value="ABCF_EF-3"/>
    <property type="match status" value="2"/>
</dbReference>
<dbReference type="eggNOG" id="COG0488">
    <property type="taxonomic scope" value="Bacteria"/>
</dbReference>
<evidence type="ECO:0000256" key="1">
    <source>
        <dbReference type="ARBA" id="ARBA00022741"/>
    </source>
</evidence>
<keyword evidence="2" id="KW-0067">ATP-binding</keyword>
<dbReference type="InterPro" id="IPR003593">
    <property type="entry name" value="AAA+_ATPase"/>
</dbReference>
<dbReference type="PROSITE" id="PS50893">
    <property type="entry name" value="ABC_TRANSPORTER_2"/>
    <property type="match status" value="2"/>
</dbReference>